<dbReference type="Proteomes" id="UP000799772">
    <property type="component" value="Unassembled WGS sequence"/>
</dbReference>
<accession>A0A9P4MB95</accession>
<evidence type="ECO:0000313" key="3">
    <source>
        <dbReference type="Proteomes" id="UP000799772"/>
    </source>
</evidence>
<evidence type="ECO:0000313" key="2">
    <source>
        <dbReference type="EMBL" id="KAF2104125.1"/>
    </source>
</evidence>
<protein>
    <submittedName>
        <fullName evidence="2">Uncharacterized protein</fullName>
    </submittedName>
</protein>
<sequence>MAPITSLPEEIVEITIDYITEDVRGWKDILNLRLTCRDLNAKTLHAVGEHFFTDRLVFIYIKRSLDQIIDISRHQTFRKYVLSIQLVGYCLNFSEEDVTADSLARCYGAQLASMIDVTNFLKYWHDQNWLKATASNIRMLASAIDNLPNSVMLQTREPSPTDLRQLCNLAGDILILCDEDVHDIGEVDRTGGKPYFPDFEHEEDDDSDFDSEISSEDGDGLEEPSEASLLGFAEWNKPTSHEGYGDWNIDNEWPKLFCHATEMQPRLMAEFVIALIVTLKVSIKQLHLASFWRIFYPSDALWVPTDQHRILRERLMVLQDLTISISVGADSEALVRLLTFSENLWSLCMLLGTAQDLRFFDEMASKAKFEELTSWTLYGFWDPSHRRTHFFKPSTIVQFLSNFAGSFFPCVQYMYSAMQLEKLTLCGIDEHLYNIPESECDGSYTCSALKKVLIDHDMEQGLKALTEDLRKSCLSGG</sequence>
<dbReference type="AlphaFoldDB" id="A0A9P4MB95"/>
<feature type="region of interest" description="Disordered" evidence="1">
    <location>
        <begin position="192"/>
        <end position="222"/>
    </location>
</feature>
<comment type="caution">
    <text evidence="2">The sequence shown here is derived from an EMBL/GenBank/DDBJ whole genome shotgun (WGS) entry which is preliminary data.</text>
</comment>
<proteinExistence type="predicted"/>
<reference evidence="2" key="1">
    <citation type="journal article" date="2020" name="Stud. Mycol.">
        <title>101 Dothideomycetes genomes: a test case for predicting lifestyles and emergence of pathogens.</title>
        <authorList>
            <person name="Haridas S."/>
            <person name="Albert R."/>
            <person name="Binder M."/>
            <person name="Bloem J."/>
            <person name="Labutti K."/>
            <person name="Salamov A."/>
            <person name="Andreopoulos B."/>
            <person name="Baker S."/>
            <person name="Barry K."/>
            <person name="Bills G."/>
            <person name="Bluhm B."/>
            <person name="Cannon C."/>
            <person name="Castanera R."/>
            <person name="Culley D."/>
            <person name="Daum C."/>
            <person name="Ezra D."/>
            <person name="Gonzalez J."/>
            <person name="Henrissat B."/>
            <person name="Kuo A."/>
            <person name="Liang C."/>
            <person name="Lipzen A."/>
            <person name="Lutzoni F."/>
            <person name="Magnuson J."/>
            <person name="Mondo S."/>
            <person name="Nolan M."/>
            <person name="Ohm R."/>
            <person name="Pangilinan J."/>
            <person name="Park H.-J."/>
            <person name="Ramirez L."/>
            <person name="Alfaro M."/>
            <person name="Sun H."/>
            <person name="Tritt A."/>
            <person name="Yoshinaga Y."/>
            <person name="Zwiers L.-H."/>
            <person name="Turgeon B."/>
            <person name="Goodwin S."/>
            <person name="Spatafora J."/>
            <person name="Crous P."/>
            <person name="Grigoriev I."/>
        </authorList>
    </citation>
    <scope>NUCLEOTIDE SEQUENCE</scope>
    <source>
        <strain evidence="2">CBS 133067</strain>
    </source>
</reference>
<evidence type="ECO:0000256" key="1">
    <source>
        <dbReference type="SAM" id="MobiDB-lite"/>
    </source>
</evidence>
<feature type="compositionally biased region" description="Acidic residues" evidence="1">
    <location>
        <begin position="200"/>
        <end position="222"/>
    </location>
</feature>
<organism evidence="2 3">
    <name type="scientific">Rhizodiscina lignyota</name>
    <dbReference type="NCBI Taxonomy" id="1504668"/>
    <lineage>
        <taxon>Eukaryota</taxon>
        <taxon>Fungi</taxon>
        <taxon>Dikarya</taxon>
        <taxon>Ascomycota</taxon>
        <taxon>Pezizomycotina</taxon>
        <taxon>Dothideomycetes</taxon>
        <taxon>Pleosporomycetidae</taxon>
        <taxon>Aulographales</taxon>
        <taxon>Rhizodiscinaceae</taxon>
        <taxon>Rhizodiscina</taxon>
    </lineage>
</organism>
<keyword evidence="3" id="KW-1185">Reference proteome</keyword>
<dbReference type="EMBL" id="ML978121">
    <property type="protein sequence ID" value="KAF2104125.1"/>
    <property type="molecule type" value="Genomic_DNA"/>
</dbReference>
<name>A0A9P4MB95_9PEZI</name>
<gene>
    <name evidence="2" type="ORF">NA57DRAFT_50971</name>
</gene>
<dbReference type="OrthoDB" id="3634744at2759"/>